<dbReference type="InterPro" id="IPR006597">
    <property type="entry name" value="Sel1-like"/>
</dbReference>
<dbReference type="SUPFAM" id="SSF81901">
    <property type="entry name" value="HCP-like"/>
    <property type="match status" value="4"/>
</dbReference>
<name>A0A927EBL5_9HYPH</name>
<dbReference type="Gene3D" id="1.25.40.10">
    <property type="entry name" value="Tetratricopeptide repeat domain"/>
    <property type="match status" value="3"/>
</dbReference>
<dbReference type="SMART" id="SM00671">
    <property type="entry name" value="SEL1"/>
    <property type="match status" value="14"/>
</dbReference>
<dbReference type="Pfam" id="PF00656">
    <property type="entry name" value="Peptidase_C14"/>
    <property type="match status" value="1"/>
</dbReference>
<dbReference type="Gene3D" id="3.40.50.1460">
    <property type="match status" value="1"/>
</dbReference>
<gene>
    <name evidence="3" type="ORF">IED13_14820</name>
</gene>
<dbReference type="PANTHER" id="PTHR11102:SF160">
    <property type="entry name" value="ERAD-ASSOCIATED E3 UBIQUITIN-PROTEIN LIGASE COMPONENT HRD3"/>
    <property type="match status" value="1"/>
</dbReference>
<feature type="signal peptide" evidence="1">
    <location>
        <begin position="1"/>
        <end position="21"/>
    </location>
</feature>
<reference evidence="3" key="1">
    <citation type="submission" date="2020-09" db="EMBL/GenBank/DDBJ databases">
        <title>Bosea spartocytisi sp. nov. a root nodule endophyte of Spartocytisus supranubius in the high mountain ecosystem fo the Teide National Park (Canary Islands, Spain).</title>
        <authorList>
            <person name="Pulido-Suarez L."/>
            <person name="Peix A."/>
            <person name="Igual J.M."/>
            <person name="Socas-Perez N."/>
            <person name="Velazquez E."/>
            <person name="Flores-Felix J.D."/>
            <person name="Leon-Barrios M."/>
        </authorList>
    </citation>
    <scope>NUCLEOTIDE SEQUENCE</scope>
    <source>
        <strain evidence="3">SSUT16</strain>
    </source>
</reference>
<dbReference type="GO" id="GO:0006508">
    <property type="term" value="P:proteolysis"/>
    <property type="evidence" value="ECO:0007669"/>
    <property type="project" value="InterPro"/>
</dbReference>
<evidence type="ECO:0000313" key="4">
    <source>
        <dbReference type="Proteomes" id="UP000619295"/>
    </source>
</evidence>
<evidence type="ECO:0000313" key="3">
    <source>
        <dbReference type="EMBL" id="MBD3846980.1"/>
    </source>
</evidence>
<organism evidence="3 4">
    <name type="scientific">Bosea spartocytisi</name>
    <dbReference type="NCBI Taxonomy" id="2773451"/>
    <lineage>
        <taxon>Bacteria</taxon>
        <taxon>Pseudomonadati</taxon>
        <taxon>Pseudomonadota</taxon>
        <taxon>Alphaproteobacteria</taxon>
        <taxon>Hyphomicrobiales</taxon>
        <taxon>Boseaceae</taxon>
        <taxon>Bosea</taxon>
    </lineage>
</organism>
<evidence type="ECO:0000259" key="2">
    <source>
        <dbReference type="PROSITE" id="PS50208"/>
    </source>
</evidence>
<dbReference type="AlphaFoldDB" id="A0A927EBL5"/>
<dbReference type="InterPro" id="IPR029030">
    <property type="entry name" value="Caspase-like_dom_sf"/>
</dbReference>
<accession>A0A927EBL5</accession>
<dbReference type="PROSITE" id="PS50208">
    <property type="entry name" value="CASPASE_P20"/>
    <property type="match status" value="1"/>
</dbReference>
<sequence>MRALLAAFVLAVLAGPLFAQAPEGRRIALVIGVSDYGGQGNLTNPERDARATAETLERLGYDVRTLINPRAAAVDAAIDGLDSATPIQSLLFFFSGHGRRVGGVSLLALGERDPQTHRQKTLDLAELSTRFQRLKAGSTIFVLDACRTETELKDAAGEAGLAPPPRATGTFFAYASAPGGEAFDRGGGRGLSPFTFAFIDELLIPGQDIGVIMRKVRERVSRATGERQVPWSEDALTGPLVINAAPAAPQLFDLYGKALKGDASAARELGLAYLRGQGVAMDVERGAALLRSAAEGKDIAAMLALGAFEASRDQNALMPGGRAREWYGKAAQAGSAEGMFLLAEQDAKRLPEGRKPTEETIALYRRAMQAGHRDATARYLSLNLRFRFDRALDRDATIAALRENAAAENLASMVELGRLYATPDRAETDYREADFWLERAAMRGSAEALLEQAKLFGLGRGRLADPVRAHALTKQAAERGDGLAMLMLGRQYQQGQGVAPDPAEAVSWFRKAVAAGTAEAFADLGHAFEAGLGTDQNPAEAVAQYRRGAALNDAVSTRYLAVMYEQGLGVRRNMDRAIAYYMRAAELGDGRAQASLAVLVNNGMLTSTPDPTLGAAALEKVVGRTRDASYTFRLAQMTEKGVGRPADPARAAELYKQAADLGSVAALSELASLYRLGRGVPRDPVQAQELWQRAASAGDQPAYYNLAVLYGERSTNPEDQAEAGRWARRGAEAGGSEAMTLHARNLYFGEHGQTRDTDGAFGWLERALAEGNGWAAGTLLAIITDGKIGAPQPDRDRALLLLVQAANRQGNTVAAEALRMVWREREGVDMQTATEQTLVQRLDGPQRGMAALLLGLGYREGRFGGRPDGPKAAGYFDMAIAAGEVEAYRHLGDLHADRMLPDASPREAFRNYQTGAEHGEPGAMNNLGVAYRHGLGVTRNFELAFENFKAAAERGHVPAMHNLAVAYQRGFGVSPSPEQAELWYERAIAKGDLGSRLGLVTVLLNTEKEEDRDYARALFNLAELGRHGVPAAATSLSEIVRNGTLPRGVRERAVKILSQLQETHPRGGAPEALKALAAAGIVARSGESYELAQPKSTRR</sequence>
<dbReference type="Pfam" id="PF08238">
    <property type="entry name" value="Sel1"/>
    <property type="match status" value="15"/>
</dbReference>
<dbReference type="PANTHER" id="PTHR11102">
    <property type="entry name" value="SEL-1-LIKE PROTEIN"/>
    <property type="match status" value="1"/>
</dbReference>
<evidence type="ECO:0000256" key="1">
    <source>
        <dbReference type="SAM" id="SignalP"/>
    </source>
</evidence>
<dbReference type="InterPro" id="IPR011990">
    <property type="entry name" value="TPR-like_helical_dom_sf"/>
</dbReference>
<dbReference type="GO" id="GO:0004197">
    <property type="term" value="F:cysteine-type endopeptidase activity"/>
    <property type="evidence" value="ECO:0007669"/>
    <property type="project" value="InterPro"/>
</dbReference>
<dbReference type="EMBL" id="JACXWY010000008">
    <property type="protein sequence ID" value="MBD3846980.1"/>
    <property type="molecule type" value="Genomic_DNA"/>
</dbReference>
<feature type="chain" id="PRO_5037987875" evidence="1">
    <location>
        <begin position="22"/>
        <end position="1099"/>
    </location>
</feature>
<protein>
    <submittedName>
        <fullName evidence="3">SEL1-like repeat protein</fullName>
    </submittedName>
</protein>
<feature type="domain" description="Caspase family p20" evidence="2">
    <location>
        <begin position="24"/>
        <end position="150"/>
    </location>
</feature>
<dbReference type="InterPro" id="IPR050767">
    <property type="entry name" value="Sel1_AlgK"/>
</dbReference>
<dbReference type="InterPro" id="IPR001309">
    <property type="entry name" value="Pept_C14_p20"/>
</dbReference>
<keyword evidence="1" id="KW-0732">Signal</keyword>
<proteinExistence type="predicted"/>
<dbReference type="InterPro" id="IPR011600">
    <property type="entry name" value="Pept_C14_caspase"/>
</dbReference>
<comment type="caution">
    <text evidence="3">The sequence shown here is derived from an EMBL/GenBank/DDBJ whole genome shotgun (WGS) entry which is preliminary data.</text>
</comment>
<dbReference type="SUPFAM" id="SSF52129">
    <property type="entry name" value="Caspase-like"/>
    <property type="match status" value="1"/>
</dbReference>
<dbReference type="Proteomes" id="UP000619295">
    <property type="component" value="Unassembled WGS sequence"/>
</dbReference>
<keyword evidence="4" id="KW-1185">Reference proteome</keyword>
<dbReference type="RefSeq" id="WP_191124626.1">
    <property type="nucleotide sequence ID" value="NZ_JACXWY010000008.1"/>
</dbReference>